<dbReference type="Pfam" id="PF05651">
    <property type="entry name" value="Diacid_rec"/>
    <property type="match status" value="1"/>
</dbReference>
<evidence type="ECO:0000256" key="1">
    <source>
        <dbReference type="SAM" id="MobiDB-lite"/>
    </source>
</evidence>
<proteinExistence type="predicted"/>
<dbReference type="InterPro" id="IPR008599">
    <property type="entry name" value="Diacid_rec"/>
</dbReference>
<gene>
    <name evidence="3" type="ORF">EDM21_03725</name>
</gene>
<evidence type="ECO:0000313" key="3">
    <source>
        <dbReference type="EMBL" id="MVO98652.1"/>
    </source>
</evidence>
<organism evidence="3 4">
    <name type="scientific">Paenibacillus lutrae</name>
    <dbReference type="NCBI Taxonomy" id="2078573"/>
    <lineage>
        <taxon>Bacteria</taxon>
        <taxon>Bacillati</taxon>
        <taxon>Bacillota</taxon>
        <taxon>Bacilli</taxon>
        <taxon>Bacillales</taxon>
        <taxon>Paenibacillaceae</taxon>
        <taxon>Paenibacillus</taxon>
    </lineage>
</organism>
<dbReference type="AlphaFoldDB" id="A0A7X3FFJ3"/>
<protein>
    <recommendedName>
        <fullName evidence="2">Putative sugar diacid recognition domain-containing protein</fullName>
    </recommendedName>
</protein>
<keyword evidence="4" id="KW-1185">Reference proteome</keyword>
<evidence type="ECO:0000259" key="2">
    <source>
        <dbReference type="Pfam" id="PF05651"/>
    </source>
</evidence>
<feature type="region of interest" description="Disordered" evidence="1">
    <location>
        <begin position="63"/>
        <end position="96"/>
    </location>
</feature>
<sequence length="114" mass="12936">MVNILGAGIQVTKQLAGTMVRKTKELTRMNMNVMDRERVTISSSAPKRVGTLYGRAIEVVRTGNGRHHRNHNGAATSRRTRSNRKRSPEYARARTVFPRDPPFSPFIYVKRISV</sequence>
<dbReference type="OrthoDB" id="9792148at2"/>
<reference evidence="3 4" key="1">
    <citation type="journal article" date="2019" name="Microorganisms">
        <title>Paenibacillus lutrae sp. nov., A Chitinolytic Species Isolated from A River Otter in Castril Natural Park, Granada, Spain.</title>
        <authorList>
            <person name="Rodriguez M."/>
            <person name="Reina J.C."/>
            <person name="Bejar V."/>
            <person name="Llamas I."/>
        </authorList>
    </citation>
    <scope>NUCLEOTIDE SEQUENCE [LARGE SCALE GENOMIC DNA]</scope>
    <source>
        <strain evidence="3 4">N10</strain>
    </source>
</reference>
<evidence type="ECO:0000313" key="4">
    <source>
        <dbReference type="Proteomes" id="UP000490800"/>
    </source>
</evidence>
<feature type="domain" description="Putative sugar diacid recognition" evidence="2">
    <location>
        <begin position="12"/>
        <end position="71"/>
    </location>
</feature>
<accession>A0A7X3FFJ3</accession>
<name>A0A7X3FFJ3_9BACL</name>
<dbReference type="EMBL" id="RHLK01000002">
    <property type="protein sequence ID" value="MVO98652.1"/>
    <property type="molecule type" value="Genomic_DNA"/>
</dbReference>
<comment type="caution">
    <text evidence="3">The sequence shown here is derived from an EMBL/GenBank/DDBJ whole genome shotgun (WGS) entry which is preliminary data.</text>
</comment>
<dbReference type="Proteomes" id="UP000490800">
    <property type="component" value="Unassembled WGS sequence"/>
</dbReference>